<proteinExistence type="predicted"/>
<dbReference type="RefSeq" id="WP_066179095.1">
    <property type="nucleotide sequence ID" value="NZ_LQZT01000015.1"/>
</dbReference>
<evidence type="ECO:0000256" key="3">
    <source>
        <dbReference type="ARBA" id="ARBA00023015"/>
    </source>
</evidence>
<dbReference type="AlphaFoldDB" id="A0A1C1YVP2"/>
<dbReference type="SMART" id="SM00862">
    <property type="entry name" value="Trans_reg_C"/>
    <property type="match status" value="1"/>
</dbReference>
<gene>
    <name evidence="10" type="ORF">AWJ14_00855</name>
</gene>
<feature type="DNA-binding region" description="OmpR/PhoB-type" evidence="7">
    <location>
        <begin position="117"/>
        <end position="219"/>
    </location>
</feature>
<dbReference type="GO" id="GO:0032993">
    <property type="term" value="C:protein-DNA complex"/>
    <property type="evidence" value="ECO:0007669"/>
    <property type="project" value="TreeGrafter"/>
</dbReference>
<evidence type="ECO:0000259" key="9">
    <source>
        <dbReference type="PROSITE" id="PS51755"/>
    </source>
</evidence>
<feature type="domain" description="OmpR/PhoB-type" evidence="9">
    <location>
        <begin position="117"/>
        <end position="219"/>
    </location>
</feature>
<dbReference type="GO" id="GO:0000976">
    <property type="term" value="F:transcription cis-regulatory region binding"/>
    <property type="evidence" value="ECO:0007669"/>
    <property type="project" value="TreeGrafter"/>
</dbReference>
<dbReference type="InterPro" id="IPR036388">
    <property type="entry name" value="WH-like_DNA-bd_sf"/>
</dbReference>
<evidence type="ECO:0000256" key="1">
    <source>
        <dbReference type="ARBA" id="ARBA00022553"/>
    </source>
</evidence>
<keyword evidence="11" id="KW-1185">Reference proteome</keyword>
<dbReference type="PANTHER" id="PTHR48111">
    <property type="entry name" value="REGULATOR OF RPOS"/>
    <property type="match status" value="1"/>
</dbReference>
<evidence type="ECO:0000256" key="4">
    <source>
        <dbReference type="ARBA" id="ARBA00023125"/>
    </source>
</evidence>
<organism evidence="10 11">
    <name type="scientific">Hoeflea olei</name>
    <dbReference type="NCBI Taxonomy" id="1480615"/>
    <lineage>
        <taxon>Bacteria</taxon>
        <taxon>Pseudomonadati</taxon>
        <taxon>Pseudomonadota</taxon>
        <taxon>Alphaproteobacteria</taxon>
        <taxon>Hyphomicrobiales</taxon>
        <taxon>Rhizobiaceae</taxon>
        <taxon>Hoeflea</taxon>
    </lineage>
</organism>
<dbReference type="SUPFAM" id="SSF46894">
    <property type="entry name" value="C-terminal effector domain of the bipartite response regulators"/>
    <property type="match status" value="1"/>
</dbReference>
<dbReference type="InterPro" id="IPR001789">
    <property type="entry name" value="Sig_transdc_resp-reg_receiver"/>
</dbReference>
<dbReference type="InterPro" id="IPR011006">
    <property type="entry name" value="CheY-like_superfamily"/>
</dbReference>
<dbReference type="InterPro" id="IPR039420">
    <property type="entry name" value="WalR-like"/>
</dbReference>
<dbReference type="SUPFAM" id="SSF52172">
    <property type="entry name" value="CheY-like"/>
    <property type="match status" value="1"/>
</dbReference>
<dbReference type="GO" id="GO:0000156">
    <property type="term" value="F:phosphorelay response regulator activity"/>
    <property type="evidence" value="ECO:0007669"/>
    <property type="project" value="TreeGrafter"/>
</dbReference>
<evidence type="ECO:0000313" key="10">
    <source>
        <dbReference type="EMBL" id="OCW57430.1"/>
    </source>
</evidence>
<evidence type="ECO:0000313" key="11">
    <source>
        <dbReference type="Proteomes" id="UP000094795"/>
    </source>
</evidence>
<keyword evidence="2" id="KW-0902">Two-component regulatory system</keyword>
<feature type="domain" description="Response regulatory" evidence="8">
    <location>
        <begin position="1"/>
        <end position="111"/>
    </location>
</feature>
<evidence type="ECO:0000256" key="2">
    <source>
        <dbReference type="ARBA" id="ARBA00023012"/>
    </source>
</evidence>
<dbReference type="Pfam" id="PF00072">
    <property type="entry name" value="Response_reg"/>
    <property type="match status" value="1"/>
</dbReference>
<dbReference type="CDD" id="cd17574">
    <property type="entry name" value="REC_OmpR"/>
    <property type="match status" value="1"/>
</dbReference>
<dbReference type="InterPro" id="IPR001867">
    <property type="entry name" value="OmpR/PhoB-type_DNA-bd"/>
</dbReference>
<feature type="modified residue" description="4-aspartylphosphate" evidence="6">
    <location>
        <position position="47"/>
    </location>
</feature>
<dbReference type="STRING" id="1480615.AWJ14_00855"/>
<dbReference type="Gene3D" id="1.10.10.10">
    <property type="entry name" value="Winged helix-like DNA-binding domain superfamily/Winged helix DNA-binding domain"/>
    <property type="match status" value="1"/>
</dbReference>
<protein>
    <recommendedName>
        <fullName evidence="12">Two-component system response regulator</fullName>
    </recommendedName>
</protein>
<dbReference type="InterPro" id="IPR016032">
    <property type="entry name" value="Sig_transdc_resp-reg_C-effctor"/>
</dbReference>
<evidence type="ECO:0008006" key="12">
    <source>
        <dbReference type="Google" id="ProtNLM"/>
    </source>
</evidence>
<accession>A0A1C1YVP2</accession>
<evidence type="ECO:0000256" key="6">
    <source>
        <dbReference type="PROSITE-ProRule" id="PRU00169"/>
    </source>
</evidence>
<name>A0A1C1YVP2_9HYPH</name>
<dbReference type="PANTHER" id="PTHR48111:SF1">
    <property type="entry name" value="TWO-COMPONENT RESPONSE REGULATOR ORR33"/>
    <property type="match status" value="1"/>
</dbReference>
<dbReference type="Pfam" id="PF00486">
    <property type="entry name" value="Trans_reg_C"/>
    <property type="match status" value="1"/>
</dbReference>
<sequence>MVEDDDMLRESINDYLTEAGHSVLGVRDAIQFYKSFSPDIFDIALVDINLPYSDGYSIVSYLRENTSIRIVITTVRAELEDRIKGYKSGVDIYLTKPLHPEELSAALFTLEGRLTSNPSADKKDLWKFNNRSLTLSSPDGASIPLSRKESMLINCLIHHGPGKKVLREEIFRFMGEAEGEGNRRNLDTLLSRLRNKIKGYSTLDFPLVTLQGYGFTLDVELEDEHGHGTRGSNEKSSP</sequence>
<keyword evidence="4 7" id="KW-0238">DNA-binding</keyword>
<keyword evidence="5" id="KW-0804">Transcription</keyword>
<keyword evidence="3" id="KW-0805">Transcription regulation</keyword>
<dbReference type="EMBL" id="LQZT01000015">
    <property type="protein sequence ID" value="OCW57430.1"/>
    <property type="molecule type" value="Genomic_DNA"/>
</dbReference>
<keyword evidence="1 6" id="KW-0597">Phosphoprotein</keyword>
<dbReference type="SMART" id="SM00448">
    <property type="entry name" value="REC"/>
    <property type="match status" value="1"/>
</dbReference>
<dbReference type="GO" id="GO:0006355">
    <property type="term" value="P:regulation of DNA-templated transcription"/>
    <property type="evidence" value="ECO:0007669"/>
    <property type="project" value="InterPro"/>
</dbReference>
<dbReference type="PROSITE" id="PS50110">
    <property type="entry name" value="RESPONSE_REGULATORY"/>
    <property type="match status" value="1"/>
</dbReference>
<evidence type="ECO:0000256" key="7">
    <source>
        <dbReference type="PROSITE-ProRule" id="PRU01091"/>
    </source>
</evidence>
<dbReference type="Proteomes" id="UP000094795">
    <property type="component" value="Unassembled WGS sequence"/>
</dbReference>
<dbReference type="GO" id="GO:0005829">
    <property type="term" value="C:cytosol"/>
    <property type="evidence" value="ECO:0007669"/>
    <property type="project" value="TreeGrafter"/>
</dbReference>
<evidence type="ECO:0000259" key="8">
    <source>
        <dbReference type="PROSITE" id="PS50110"/>
    </source>
</evidence>
<comment type="caution">
    <text evidence="10">The sequence shown here is derived from an EMBL/GenBank/DDBJ whole genome shotgun (WGS) entry which is preliminary data.</text>
</comment>
<dbReference type="Gene3D" id="3.40.50.2300">
    <property type="match status" value="1"/>
</dbReference>
<reference evidence="10 11" key="1">
    <citation type="submission" date="2015-12" db="EMBL/GenBank/DDBJ databases">
        <authorList>
            <person name="Shamseldin A."/>
            <person name="Moawad H."/>
            <person name="Abd El-Rahim W.M."/>
            <person name="Sadowsky M.J."/>
        </authorList>
    </citation>
    <scope>NUCLEOTIDE SEQUENCE [LARGE SCALE GENOMIC DNA]</scope>
    <source>
        <strain evidence="10 11">JC234</strain>
    </source>
</reference>
<dbReference type="PROSITE" id="PS51755">
    <property type="entry name" value="OMPR_PHOB"/>
    <property type="match status" value="1"/>
</dbReference>
<evidence type="ECO:0000256" key="5">
    <source>
        <dbReference type="ARBA" id="ARBA00023163"/>
    </source>
</evidence>